<dbReference type="SMART" id="SM00110">
    <property type="entry name" value="C1Q"/>
    <property type="match status" value="1"/>
</dbReference>
<dbReference type="AlphaFoldDB" id="A0ABD3TK25"/>
<dbReference type="InterPro" id="IPR001073">
    <property type="entry name" value="C1q_dom"/>
</dbReference>
<evidence type="ECO:0000259" key="4">
    <source>
        <dbReference type="PROSITE" id="PS50871"/>
    </source>
</evidence>
<keyword evidence="6" id="KW-1185">Reference proteome</keyword>
<dbReference type="Proteomes" id="UP001634394">
    <property type="component" value="Unassembled WGS sequence"/>
</dbReference>
<comment type="subcellular location">
    <subcellularLocation>
        <location evidence="1">Secreted</location>
    </subcellularLocation>
</comment>
<sequence>MHCVQLMLLYNIYCFTNGQQKYMSLQDRVHNNGFDPSKLYQYRNLGNFDETKQENNGWTLSHLVSMATTLEESIKRIGMLEEKLRAYDKDSMRIKILQEKLLPTEGLTQKHSYRINMLEKRLRKSERARLMQINVLQRRLKVFENRFRGAEDHLSHLDDFEVRLRRIEQHQSELTSESRQPPMKGGRIRNAVSLQYKRLTQATEGVVSIGANSSSYKEKPKTGQPLSRGKLSADYIAKGMKDNRNAQNIRIGYSAIHNQYGGSVTVGQAIIFHKVFFNEDGAFDSSTGMYRCPVSGVYYFTFTVCSAYSNRIHASLVLNGQVMFEVFGGVGNDNNNVHDSAGTGSAILHCHAGDMVSTRVVFGSTIGGPTFITGFLIWDDSQSS</sequence>
<accession>A0ABD3TK25</accession>
<evidence type="ECO:0000313" key="6">
    <source>
        <dbReference type="Proteomes" id="UP001634394"/>
    </source>
</evidence>
<dbReference type="GO" id="GO:0005581">
    <property type="term" value="C:collagen trimer"/>
    <property type="evidence" value="ECO:0007669"/>
    <property type="project" value="UniProtKB-KW"/>
</dbReference>
<dbReference type="InterPro" id="IPR050392">
    <property type="entry name" value="Collagen/C1q_domain"/>
</dbReference>
<dbReference type="SUPFAM" id="SSF49842">
    <property type="entry name" value="TNF-like"/>
    <property type="match status" value="1"/>
</dbReference>
<dbReference type="PRINTS" id="PR00007">
    <property type="entry name" value="COMPLEMNTC1Q"/>
</dbReference>
<name>A0ABD3TK25_SINWO</name>
<organism evidence="5 6">
    <name type="scientific">Sinanodonta woodiana</name>
    <name type="common">Chinese pond mussel</name>
    <name type="synonym">Anodonta woodiana</name>
    <dbReference type="NCBI Taxonomy" id="1069815"/>
    <lineage>
        <taxon>Eukaryota</taxon>
        <taxon>Metazoa</taxon>
        <taxon>Spiralia</taxon>
        <taxon>Lophotrochozoa</taxon>
        <taxon>Mollusca</taxon>
        <taxon>Bivalvia</taxon>
        <taxon>Autobranchia</taxon>
        <taxon>Heteroconchia</taxon>
        <taxon>Palaeoheterodonta</taxon>
        <taxon>Unionida</taxon>
        <taxon>Unionoidea</taxon>
        <taxon>Unionidae</taxon>
        <taxon>Unioninae</taxon>
        <taxon>Sinanodonta</taxon>
    </lineage>
</organism>
<protein>
    <recommendedName>
        <fullName evidence="4">C1q domain-containing protein</fullName>
    </recommendedName>
</protein>
<keyword evidence="2" id="KW-0964">Secreted</keyword>
<feature type="coiled-coil region" evidence="3">
    <location>
        <begin position="133"/>
        <end position="177"/>
    </location>
</feature>
<evidence type="ECO:0000313" key="5">
    <source>
        <dbReference type="EMBL" id="KAL3836798.1"/>
    </source>
</evidence>
<evidence type="ECO:0000256" key="1">
    <source>
        <dbReference type="ARBA" id="ARBA00004613"/>
    </source>
</evidence>
<dbReference type="PROSITE" id="PS50871">
    <property type="entry name" value="C1Q"/>
    <property type="match status" value="1"/>
</dbReference>
<keyword evidence="3" id="KW-0175">Coiled coil</keyword>
<reference evidence="5 6" key="1">
    <citation type="submission" date="2024-11" db="EMBL/GenBank/DDBJ databases">
        <title>Chromosome-level genome assembly of the freshwater bivalve Anodonta woodiana.</title>
        <authorList>
            <person name="Chen X."/>
        </authorList>
    </citation>
    <scope>NUCLEOTIDE SEQUENCE [LARGE SCALE GENOMIC DNA]</scope>
    <source>
        <strain evidence="5">MN2024</strain>
        <tissue evidence="5">Gills</tissue>
    </source>
</reference>
<dbReference type="PANTHER" id="PTHR15427">
    <property type="entry name" value="EMILIN ELASTIN MICROFIBRIL INTERFACE-LOCATED PROTEIN ELASTIN MICROFIBRIL INTERFACER"/>
    <property type="match status" value="1"/>
</dbReference>
<gene>
    <name evidence="5" type="ORF">ACJMK2_022211</name>
</gene>
<dbReference type="EMBL" id="JBJQND010000018">
    <property type="protein sequence ID" value="KAL3836798.1"/>
    <property type="molecule type" value="Genomic_DNA"/>
</dbReference>
<evidence type="ECO:0000256" key="2">
    <source>
        <dbReference type="ARBA" id="ARBA00022525"/>
    </source>
</evidence>
<dbReference type="InterPro" id="IPR008983">
    <property type="entry name" value="Tumour_necrosis_fac-like_dom"/>
</dbReference>
<dbReference type="PANTHER" id="PTHR15427:SF33">
    <property type="entry name" value="COLLAGEN IV NC1 DOMAIN-CONTAINING PROTEIN"/>
    <property type="match status" value="1"/>
</dbReference>
<proteinExistence type="predicted"/>
<evidence type="ECO:0000256" key="3">
    <source>
        <dbReference type="SAM" id="Coils"/>
    </source>
</evidence>
<dbReference type="Gene3D" id="2.60.120.40">
    <property type="match status" value="1"/>
</dbReference>
<comment type="caution">
    <text evidence="5">The sequence shown here is derived from an EMBL/GenBank/DDBJ whole genome shotgun (WGS) entry which is preliminary data.</text>
</comment>
<feature type="domain" description="C1q" evidence="4">
    <location>
        <begin position="246"/>
        <end position="384"/>
    </location>
</feature>
<dbReference type="Pfam" id="PF00386">
    <property type="entry name" value="C1q"/>
    <property type="match status" value="1"/>
</dbReference>